<dbReference type="EMBL" id="JAHZIJ010000012">
    <property type="protein sequence ID" value="MBW7476306.1"/>
    <property type="molecule type" value="Genomic_DNA"/>
</dbReference>
<organism evidence="1 2">
    <name type="scientific">Paenibacillus oenotherae</name>
    <dbReference type="NCBI Taxonomy" id="1435645"/>
    <lineage>
        <taxon>Bacteria</taxon>
        <taxon>Bacillati</taxon>
        <taxon>Bacillota</taxon>
        <taxon>Bacilli</taxon>
        <taxon>Bacillales</taxon>
        <taxon>Paenibacillaceae</taxon>
        <taxon>Paenibacillus</taxon>
    </lineage>
</organism>
<accession>A0ABS7D8X5</accession>
<gene>
    <name evidence="1" type="ORF">K0T92_16355</name>
</gene>
<evidence type="ECO:0000313" key="1">
    <source>
        <dbReference type="EMBL" id="MBW7476306.1"/>
    </source>
</evidence>
<keyword evidence="2" id="KW-1185">Reference proteome</keyword>
<comment type="caution">
    <text evidence="1">The sequence shown here is derived from an EMBL/GenBank/DDBJ whole genome shotgun (WGS) entry which is preliminary data.</text>
</comment>
<sequence length="167" mass="19269">MIKEYIKSEHVGSVEILDTSISIADYDSVNKNLNLKLKIMPDVFIMDQSNLSNERQSVPVTSAKMMMNEMYLNFIELPKNVSKVTKIPNTITAYGYWGDELIMKATFQKNRNKYKLVQPYPFVSLLGSVNNLQLQFELDNRKGSIDLAVDHFPKTNFHFNLVKENLK</sequence>
<dbReference type="Proteomes" id="UP000812277">
    <property type="component" value="Unassembled WGS sequence"/>
</dbReference>
<reference evidence="1 2" key="1">
    <citation type="submission" date="2021-07" db="EMBL/GenBank/DDBJ databases">
        <title>Paenibacillus radiodurans sp. nov., isolated from the southeastern edge of Tengger Desert.</title>
        <authorList>
            <person name="Zhang G."/>
        </authorList>
    </citation>
    <scope>NUCLEOTIDE SEQUENCE [LARGE SCALE GENOMIC DNA]</scope>
    <source>
        <strain evidence="1 2">DT7-4</strain>
    </source>
</reference>
<dbReference type="RefSeq" id="WP_219873549.1">
    <property type="nucleotide sequence ID" value="NZ_JAHZIJ010000012.1"/>
</dbReference>
<evidence type="ECO:0000313" key="2">
    <source>
        <dbReference type="Proteomes" id="UP000812277"/>
    </source>
</evidence>
<proteinExistence type="predicted"/>
<name>A0ABS7D8X5_9BACL</name>
<protein>
    <submittedName>
        <fullName evidence="1">Uncharacterized protein</fullName>
    </submittedName>
</protein>